<dbReference type="GO" id="GO:0035091">
    <property type="term" value="F:phosphatidylinositol binding"/>
    <property type="evidence" value="ECO:0007669"/>
    <property type="project" value="InterPro"/>
</dbReference>
<dbReference type="GO" id="GO:0006914">
    <property type="term" value="P:autophagy"/>
    <property type="evidence" value="ECO:0007669"/>
    <property type="project" value="UniProtKB-KW"/>
</dbReference>
<evidence type="ECO:0000256" key="7">
    <source>
        <dbReference type="ARBA" id="ARBA00023121"/>
    </source>
</evidence>
<protein>
    <submittedName>
        <fullName evidence="12">Sorting nexin-41</fullName>
    </submittedName>
</protein>
<dbReference type="CDD" id="cd06867">
    <property type="entry name" value="PX_SNX41_42"/>
    <property type="match status" value="1"/>
</dbReference>
<feature type="compositionally biased region" description="Basic and acidic residues" evidence="9">
    <location>
        <begin position="384"/>
        <end position="398"/>
    </location>
</feature>
<dbReference type="GO" id="GO:0010008">
    <property type="term" value="C:endosome membrane"/>
    <property type="evidence" value="ECO:0007669"/>
    <property type="project" value="UniProtKB-SubCell"/>
</dbReference>
<feature type="region of interest" description="Disordered" evidence="9">
    <location>
        <begin position="384"/>
        <end position="430"/>
    </location>
</feature>
<dbReference type="InterPro" id="IPR044106">
    <property type="entry name" value="PX_Snx41/Atg20"/>
</dbReference>
<gene>
    <name evidence="12" type="ORF">RCL2_001634800</name>
    <name evidence="11" type="ORF">RclHR1_03030007</name>
</gene>
<evidence type="ECO:0000313" key="13">
    <source>
        <dbReference type="Proteomes" id="UP000247702"/>
    </source>
</evidence>
<sequence>MSDIENIDPFLDVNSNTNNDSEEELEQALEEQQHKETRPARPTVAINYQYKPGVKTHYCCQIDRAIHAEGAVILITNAQKTTDDNGSSFITYTIKVEEEEVKRRYSEFESLKNSLMKLYPTLIVPPIPEKHSFADYATLQGKAKEDVAIIEKRKRMLQSFLNRVSNHPQLSNEHVFHKFLETGVSWTEVLKSRPLSNLPKNILQGSPPNLSSHPSSASSASSSPTSSTAQQAVLPNPSASQPLKNPDPRFIDSEAFTNKFAYHISQNLEKTNKRTWKRLNDLSNDYAELGAIYNGFSLNEHGELANAIEKVGQAVDSSFIATGSLTSSLEAEFSEPLQEYSLFAQVIKQVLKYRHLKHLQMELTAETLDKQKFSLEVLEKSEQESKRMEEALAKDHATQDTSNQNTQSNPDGENNENTGENGHHYKHSQNKDLLTITKSHQKRRSGSKLFSVLSHTIHGIMDVDPEATRRNSIGKTREYIIQLEEAKVTTADDLKNISVSIQDDLDRFQRQKIRDLRDMLINYAKNHVTWCKKNLSSWEEAKVEVKNVQI</sequence>
<dbReference type="InterPro" id="IPR051079">
    <property type="entry name" value="Sorting_Nexin_Autophagy"/>
</dbReference>
<dbReference type="InterPro" id="IPR027267">
    <property type="entry name" value="AH/BAR_dom_sf"/>
</dbReference>
<dbReference type="Proteomes" id="UP000247702">
    <property type="component" value="Unassembled WGS sequence"/>
</dbReference>
<comment type="caution">
    <text evidence="11">The sequence shown here is derived from an EMBL/GenBank/DDBJ whole genome shotgun (WGS) entry which is preliminary data.</text>
</comment>
<evidence type="ECO:0000256" key="5">
    <source>
        <dbReference type="ARBA" id="ARBA00022927"/>
    </source>
</evidence>
<evidence type="ECO:0000259" key="10">
    <source>
        <dbReference type="PROSITE" id="PS50195"/>
    </source>
</evidence>
<evidence type="ECO:0000256" key="3">
    <source>
        <dbReference type="ARBA" id="ARBA00022448"/>
    </source>
</evidence>
<feature type="compositionally biased region" description="Acidic residues" evidence="9">
    <location>
        <begin position="20"/>
        <end position="29"/>
    </location>
</feature>
<keyword evidence="8" id="KW-0472">Membrane</keyword>
<dbReference type="SMART" id="SM00312">
    <property type="entry name" value="PX"/>
    <property type="match status" value="1"/>
</dbReference>
<accession>A0A2Z6R606</accession>
<dbReference type="STRING" id="94130.A0A2Z6R606"/>
<feature type="compositionally biased region" description="Low complexity" evidence="9">
    <location>
        <begin position="206"/>
        <end position="232"/>
    </location>
</feature>
<keyword evidence="6" id="KW-0072">Autophagy</keyword>
<feature type="compositionally biased region" description="Polar residues" evidence="9">
    <location>
        <begin position="399"/>
        <end position="411"/>
    </location>
</feature>
<name>A0A2Z6R606_9GLOM</name>
<keyword evidence="4" id="KW-0967">Endosome</keyword>
<keyword evidence="3" id="KW-0813">Transport</keyword>
<evidence type="ECO:0000256" key="9">
    <source>
        <dbReference type="SAM" id="MobiDB-lite"/>
    </source>
</evidence>
<dbReference type="Gene3D" id="3.30.1520.10">
    <property type="entry name" value="Phox-like domain"/>
    <property type="match status" value="1"/>
</dbReference>
<dbReference type="GO" id="GO:0005829">
    <property type="term" value="C:cytosol"/>
    <property type="evidence" value="ECO:0007669"/>
    <property type="project" value="GOC"/>
</dbReference>
<dbReference type="Gene3D" id="1.20.1270.60">
    <property type="entry name" value="Arfaptin homology (AH) domain/BAR domain"/>
    <property type="match status" value="2"/>
</dbReference>
<dbReference type="PROSITE" id="PS50195">
    <property type="entry name" value="PX"/>
    <property type="match status" value="1"/>
</dbReference>
<dbReference type="EMBL" id="BEXD01002258">
    <property type="protein sequence ID" value="GBB97663.1"/>
    <property type="molecule type" value="Genomic_DNA"/>
</dbReference>
<evidence type="ECO:0000256" key="6">
    <source>
        <dbReference type="ARBA" id="ARBA00023006"/>
    </source>
</evidence>
<comment type="similarity">
    <text evidence="2">Belongs to the sorting nexin family.</text>
</comment>
<comment type="subcellular location">
    <subcellularLocation>
        <location evidence="1">Endosome membrane</location>
        <topology evidence="1">Peripheral membrane protein</topology>
    </subcellularLocation>
</comment>
<reference evidence="11 13" key="1">
    <citation type="submission" date="2017-11" db="EMBL/GenBank/DDBJ databases">
        <title>The genome of Rhizophagus clarus HR1 reveals common genetic basis of auxotrophy among arbuscular mycorrhizal fungi.</title>
        <authorList>
            <person name="Kobayashi Y."/>
        </authorList>
    </citation>
    <scope>NUCLEOTIDE SEQUENCE [LARGE SCALE GENOMIC DNA]</scope>
    <source>
        <strain evidence="11 13">HR1</strain>
    </source>
</reference>
<dbReference type="PANTHER" id="PTHR46979">
    <property type="entry name" value="SORTING NEXIN-41"/>
    <property type="match status" value="1"/>
</dbReference>
<dbReference type="GO" id="GO:0042147">
    <property type="term" value="P:retrograde transport, endosome to Golgi"/>
    <property type="evidence" value="ECO:0007669"/>
    <property type="project" value="InterPro"/>
</dbReference>
<keyword evidence="5" id="KW-0653">Protein transport</keyword>
<evidence type="ECO:0000256" key="1">
    <source>
        <dbReference type="ARBA" id="ARBA00004481"/>
    </source>
</evidence>
<dbReference type="Pfam" id="PF00787">
    <property type="entry name" value="PX"/>
    <property type="match status" value="1"/>
</dbReference>
<evidence type="ECO:0000313" key="12">
    <source>
        <dbReference type="EMBL" id="GES89448.1"/>
    </source>
</evidence>
<evidence type="ECO:0000256" key="4">
    <source>
        <dbReference type="ARBA" id="ARBA00022753"/>
    </source>
</evidence>
<dbReference type="PANTHER" id="PTHR46979:SF2">
    <property type="entry name" value="SORTING NEXIN-41"/>
    <property type="match status" value="1"/>
</dbReference>
<evidence type="ECO:0000313" key="11">
    <source>
        <dbReference type="EMBL" id="GBB97663.1"/>
    </source>
</evidence>
<proteinExistence type="inferred from homology"/>
<keyword evidence="13" id="KW-1185">Reference proteome</keyword>
<feature type="region of interest" description="Disordered" evidence="9">
    <location>
        <begin position="198"/>
        <end position="248"/>
    </location>
</feature>
<dbReference type="InterPro" id="IPR001683">
    <property type="entry name" value="PX_dom"/>
</dbReference>
<dbReference type="OrthoDB" id="289314at2759"/>
<reference evidence="12" key="2">
    <citation type="submission" date="2019-10" db="EMBL/GenBank/DDBJ databases">
        <title>Conservation and host-specific expression of non-tandemly repeated heterogenous ribosome RNA gene in arbuscular mycorrhizal fungi.</title>
        <authorList>
            <person name="Maeda T."/>
            <person name="Kobayashi Y."/>
            <person name="Nakagawa T."/>
            <person name="Ezawa T."/>
            <person name="Yamaguchi K."/>
            <person name="Bino T."/>
            <person name="Nishimoto Y."/>
            <person name="Shigenobu S."/>
            <person name="Kawaguchi M."/>
        </authorList>
    </citation>
    <scope>NUCLEOTIDE SEQUENCE</scope>
    <source>
        <strain evidence="12">HR1</strain>
    </source>
</reference>
<evidence type="ECO:0000256" key="8">
    <source>
        <dbReference type="ARBA" id="ARBA00023136"/>
    </source>
</evidence>
<feature type="domain" description="PX" evidence="10">
    <location>
        <begin position="70"/>
        <end position="186"/>
    </location>
</feature>
<dbReference type="AlphaFoldDB" id="A0A2Z6R606"/>
<organism evidence="11 13">
    <name type="scientific">Rhizophagus clarus</name>
    <dbReference type="NCBI Taxonomy" id="94130"/>
    <lineage>
        <taxon>Eukaryota</taxon>
        <taxon>Fungi</taxon>
        <taxon>Fungi incertae sedis</taxon>
        <taxon>Mucoromycota</taxon>
        <taxon>Glomeromycotina</taxon>
        <taxon>Glomeromycetes</taxon>
        <taxon>Glomerales</taxon>
        <taxon>Glomeraceae</taxon>
        <taxon>Rhizophagus</taxon>
    </lineage>
</organism>
<keyword evidence="7" id="KW-0446">Lipid-binding</keyword>
<dbReference type="GO" id="GO:0015031">
    <property type="term" value="P:protein transport"/>
    <property type="evidence" value="ECO:0007669"/>
    <property type="project" value="UniProtKB-KW"/>
</dbReference>
<evidence type="ECO:0000256" key="2">
    <source>
        <dbReference type="ARBA" id="ARBA00010883"/>
    </source>
</evidence>
<dbReference type="InterPro" id="IPR036871">
    <property type="entry name" value="PX_dom_sf"/>
</dbReference>
<feature type="region of interest" description="Disordered" evidence="9">
    <location>
        <begin position="1"/>
        <end position="43"/>
    </location>
</feature>
<dbReference type="Proteomes" id="UP000615446">
    <property type="component" value="Unassembled WGS sequence"/>
</dbReference>
<dbReference type="EMBL" id="BLAL01000187">
    <property type="protein sequence ID" value="GES89448.1"/>
    <property type="molecule type" value="Genomic_DNA"/>
</dbReference>
<dbReference type="SUPFAM" id="SSF64268">
    <property type="entry name" value="PX domain"/>
    <property type="match status" value="1"/>
</dbReference>